<dbReference type="PANTHER" id="PTHR34997:SF2">
    <property type="entry name" value="LYSM DOMAIN-CONTAINING PROTEIN-RELATED"/>
    <property type="match status" value="1"/>
</dbReference>
<dbReference type="InParanoid" id="A0A151GVX2"/>
<comment type="caution">
    <text evidence="7">The sequence shown here is derived from an EMBL/GenBank/DDBJ whole genome shotgun (WGS) entry which is preliminary data.</text>
</comment>
<reference evidence="7 8" key="1">
    <citation type="journal article" date="2016" name="Sci. Rep.">
        <title>Insights into Adaptations to a Near-Obligate Nematode Endoparasitic Lifestyle from the Finished Genome of Drechmeria coniospora.</title>
        <authorList>
            <person name="Zhang L."/>
            <person name="Zhou Z."/>
            <person name="Guo Q."/>
            <person name="Fokkens L."/>
            <person name="Miskei M."/>
            <person name="Pocsi I."/>
            <person name="Zhang W."/>
            <person name="Chen M."/>
            <person name="Wang L."/>
            <person name="Sun Y."/>
            <person name="Donzelli B.G."/>
            <person name="Gibson D.M."/>
            <person name="Nelson D.R."/>
            <person name="Luo J.G."/>
            <person name="Rep M."/>
            <person name="Liu H."/>
            <person name="Yang S."/>
            <person name="Wang J."/>
            <person name="Krasnoff S.B."/>
            <person name="Xu Y."/>
            <person name="Molnar I."/>
            <person name="Lin M."/>
        </authorList>
    </citation>
    <scope>NUCLEOTIDE SEQUENCE [LARGE SCALE GENOMIC DNA]</scope>
    <source>
        <strain evidence="7 8">ARSEF 6962</strain>
    </source>
</reference>
<evidence type="ECO:0000256" key="2">
    <source>
        <dbReference type="ARBA" id="ARBA00022729"/>
    </source>
</evidence>
<protein>
    <submittedName>
        <fullName evidence="7">LysM domain-containing protein</fullName>
    </submittedName>
</protein>
<dbReference type="CDD" id="cd00118">
    <property type="entry name" value="LysM"/>
    <property type="match status" value="2"/>
</dbReference>
<dbReference type="Pfam" id="PF01476">
    <property type="entry name" value="LysM"/>
    <property type="match status" value="2"/>
</dbReference>
<evidence type="ECO:0000259" key="6">
    <source>
        <dbReference type="PROSITE" id="PS51782"/>
    </source>
</evidence>
<keyword evidence="2 5" id="KW-0732">Signal</keyword>
<dbReference type="InterPro" id="IPR052210">
    <property type="entry name" value="LysM1-like"/>
</dbReference>
<keyword evidence="8" id="KW-1185">Reference proteome</keyword>
<dbReference type="GO" id="GO:0008061">
    <property type="term" value="F:chitin binding"/>
    <property type="evidence" value="ECO:0007669"/>
    <property type="project" value="UniProtKB-KW"/>
</dbReference>
<comment type="similarity">
    <text evidence="4">Belongs to the secreted LysM effector family.</text>
</comment>
<gene>
    <name evidence="7" type="ORF">DCS_02361</name>
</gene>
<evidence type="ECO:0000313" key="7">
    <source>
        <dbReference type="EMBL" id="KYK61220.1"/>
    </source>
</evidence>
<dbReference type="InterPro" id="IPR036779">
    <property type="entry name" value="LysM_dom_sf"/>
</dbReference>
<sequence length="407" mass="43704">MWFHLLGLAHIVIPLALASIARPAPGTLQSRAGDKPGLPHDQRTTPHCSFWLDYNGSQTCAAICDVYGCSVDAFLRWNPSVGSGCTNLLAGKSYCVEAMEEPTVTSKVPSDPSNVGNPHPESPAVPIVETTTTTEPPNGIKTPSPLQPGVVGNCDKFAWVNGGDTCKSIAVKYNIPLREFLLWNSQEGEACSGLWAGTYACVSVIGYTPTPVVNAPVVGAPGNGIQTPTPTQPGMVSNCNRFRYVKPDENCIDIASNAGISFDDLARWNPSIGAACEGLWAKAYVCVGVLPAFRLKTRYHADCTGEVKNDIAVADGICINTACSVASLEIAAEGYCPEGQVQISYWEQAECSGKWFGYGYANKGQCRTAWSEGWKFKSLHFRCAKKEEDCVSQQTCQFEPEPANSLC</sequence>
<dbReference type="SUPFAM" id="SSF54106">
    <property type="entry name" value="LysM domain"/>
    <property type="match status" value="2"/>
</dbReference>
<feature type="domain" description="LysM" evidence="6">
    <location>
        <begin position="156"/>
        <end position="202"/>
    </location>
</feature>
<dbReference type="EMBL" id="LAYC01000001">
    <property type="protein sequence ID" value="KYK61220.1"/>
    <property type="molecule type" value="Genomic_DNA"/>
</dbReference>
<name>A0A151GVX2_DRECN</name>
<evidence type="ECO:0000256" key="1">
    <source>
        <dbReference type="ARBA" id="ARBA00022669"/>
    </source>
</evidence>
<evidence type="ECO:0000256" key="3">
    <source>
        <dbReference type="ARBA" id="ARBA00023026"/>
    </source>
</evidence>
<dbReference type="PROSITE" id="PS51782">
    <property type="entry name" value="LYSM"/>
    <property type="match status" value="3"/>
</dbReference>
<keyword evidence="3" id="KW-0843">Virulence</keyword>
<feature type="domain" description="LysM" evidence="6">
    <location>
        <begin position="49"/>
        <end position="96"/>
    </location>
</feature>
<dbReference type="GeneID" id="63715004"/>
<keyword evidence="1" id="KW-0147">Chitin-binding</keyword>
<organism evidence="7 8">
    <name type="scientific">Drechmeria coniospora</name>
    <name type="common">Nematophagous fungus</name>
    <name type="synonym">Meria coniospora</name>
    <dbReference type="NCBI Taxonomy" id="98403"/>
    <lineage>
        <taxon>Eukaryota</taxon>
        <taxon>Fungi</taxon>
        <taxon>Dikarya</taxon>
        <taxon>Ascomycota</taxon>
        <taxon>Pezizomycotina</taxon>
        <taxon>Sordariomycetes</taxon>
        <taxon>Hypocreomycetidae</taxon>
        <taxon>Hypocreales</taxon>
        <taxon>Ophiocordycipitaceae</taxon>
        <taxon>Drechmeria</taxon>
    </lineage>
</organism>
<dbReference type="RefSeq" id="XP_040660572.1">
    <property type="nucleotide sequence ID" value="XM_040799689.1"/>
</dbReference>
<dbReference type="Proteomes" id="UP000076580">
    <property type="component" value="Chromosome 01"/>
</dbReference>
<accession>A0A151GVX2</accession>
<dbReference type="PANTHER" id="PTHR34997">
    <property type="entry name" value="AM15"/>
    <property type="match status" value="1"/>
</dbReference>
<dbReference type="InterPro" id="IPR018392">
    <property type="entry name" value="LysM"/>
</dbReference>
<feature type="signal peptide" evidence="5">
    <location>
        <begin position="1"/>
        <end position="18"/>
    </location>
</feature>
<dbReference type="SMART" id="SM00257">
    <property type="entry name" value="LysM"/>
    <property type="match status" value="3"/>
</dbReference>
<evidence type="ECO:0000313" key="8">
    <source>
        <dbReference type="Proteomes" id="UP000076580"/>
    </source>
</evidence>
<evidence type="ECO:0000256" key="4">
    <source>
        <dbReference type="ARBA" id="ARBA00044955"/>
    </source>
</evidence>
<dbReference type="AlphaFoldDB" id="A0A151GVX2"/>
<feature type="chain" id="PRO_5007580979" evidence="5">
    <location>
        <begin position="19"/>
        <end position="407"/>
    </location>
</feature>
<evidence type="ECO:0000256" key="5">
    <source>
        <dbReference type="SAM" id="SignalP"/>
    </source>
</evidence>
<proteinExistence type="inferred from homology"/>
<dbReference type="STRING" id="98403.A0A151GVX2"/>
<dbReference type="Gene3D" id="3.10.350.10">
    <property type="entry name" value="LysM domain"/>
    <property type="match status" value="3"/>
</dbReference>
<feature type="domain" description="LysM" evidence="6">
    <location>
        <begin position="241"/>
        <end position="287"/>
    </location>
</feature>